<dbReference type="EMBL" id="JACBYR010000001">
    <property type="protein sequence ID" value="NYE81627.1"/>
    <property type="molecule type" value="Genomic_DNA"/>
</dbReference>
<organism evidence="2 3">
    <name type="scientific">Pigmentiphaga litoralis</name>
    <dbReference type="NCBI Taxonomy" id="516702"/>
    <lineage>
        <taxon>Bacteria</taxon>
        <taxon>Pseudomonadati</taxon>
        <taxon>Pseudomonadota</taxon>
        <taxon>Betaproteobacteria</taxon>
        <taxon>Burkholderiales</taxon>
        <taxon>Alcaligenaceae</taxon>
        <taxon>Pigmentiphaga</taxon>
    </lineage>
</organism>
<keyword evidence="3" id="KW-1185">Reference proteome</keyword>
<proteinExistence type="predicted"/>
<dbReference type="InterPro" id="IPR011051">
    <property type="entry name" value="RmlC_Cupin_sf"/>
</dbReference>
<dbReference type="AlphaFoldDB" id="A0A7Y9IRE1"/>
<comment type="caution">
    <text evidence="2">The sequence shown here is derived from an EMBL/GenBank/DDBJ whole genome shotgun (WGS) entry which is preliminary data.</text>
</comment>
<name>A0A7Y9IRE1_9BURK</name>
<gene>
    <name evidence="2" type="ORF">FHW18_000898</name>
</gene>
<reference evidence="2 3" key="1">
    <citation type="submission" date="2020-07" db="EMBL/GenBank/DDBJ databases">
        <title>Genomic Encyclopedia of Type Strains, Phase IV (KMG-V): Genome sequencing to study the core and pangenomes of soil and plant-associated prokaryotes.</title>
        <authorList>
            <person name="Whitman W."/>
        </authorList>
    </citation>
    <scope>NUCLEOTIDE SEQUENCE [LARGE SCALE GENOMIC DNA]</scope>
    <source>
        <strain evidence="2 3">SAS40</strain>
    </source>
</reference>
<dbReference type="InterPro" id="IPR014710">
    <property type="entry name" value="RmlC-like_jellyroll"/>
</dbReference>
<evidence type="ECO:0000313" key="2">
    <source>
        <dbReference type="EMBL" id="NYE81627.1"/>
    </source>
</evidence>
<dbReference type="RefSeq" id="WP_179583770.1">
    <property type="nucleotide sequence ID" value="NZ_JACBYR010000001.1"/>
</dbReference>
<feature type="region of interest" description="Disordered" evidence="1">
    <location>
        <begin position="119"/>
        <end position="138"/>
    </location>
</feature>
<dbReference type="Proteomes" id="UP000542125">
    <property type="component" value="Unassembled WGS sequence"/>
</dbReference>
<evidence type="ECO:0000256" key="1">
    <source>
        <dbReference type="SAM" id="MobiDB-lite"/>
    </source>
</evidence>
<accession>A0A7Y9IRE1</accession>
<sequence>MAKCRVFGIDDSLKEVVPGGLYMKHLFGKHISVAVVKFVEGAGRDLPAKAHAHGEEASLQVSGGCSVFEGLGAPGDLEFVMDEGDALIIPGDVMHYGGNRFEPAGISLRLNVVTPARKEYGPEDTTPYYPLKDRETQA</sequence>
<dbReference type="Gene3D" id="2.60.120.10">
    <property type="entry name" value="Jelly Rolls"/>
    <property type="match status" value="1"/>
</dbReference>
<dbReference type="SUPFAM" id="SSF51182">
    <property type="entry name" value="RmlC-like cupins"/>
    <property type="match status" value="1"/>
</dbReference>
<evidence type="ECO:0000313" key="3">
    <source>
        <dbReference type="Proteomes" id="UP000542125"/>
    </source>
</evidence>
<evidence type="ECO:0008006" key="4">
    <source>
        <dbReference type="Google" id="ProtNLM"/>
    </source>
</evidence>
<protein>
    <recommendedName>
        <fullName evidence="4">Cupin</fullName>
    </recommendedName>
</protein>